<organism evidence="3 4">
    <name type="scientific">Nocardia ignorata</name>
    <dbReference type="NCBI Taxonomy" id="145285"/>
    <lineage>
        <taxon>Bacteria</taxon>
        <taxon>Bacillati</taxon>
        <taxon>Actinomycetota</taxon>
        <taxon>Actinomycetes</taxon>
        <taxon>Mycobacteriales</taxon>
        <taxon>Nocardiaceae</taxon>
        <taxon>Nocardia</taxon>
    </lineage>
</organism>
<evidence type="ECO:0000259" key="1">
    <source>
        <dbReference type="PROSITE" id="PS50206"/>
    </source>
</evidence>
<dbReference type="SMART" id="SM00418">
    <property type="entry name" value="HTH_ARSR"/>
    <property type="match status" value="1"/>
</dbReference>
<feature type="domain" description="Rhodanese" evidence="1">
    <location>
        <begin position="161"/>
        <end position="250"/>
    </location>
</feature>
<dbReference type="SUPFAM" id="SSF46785">
    <property type="entry name" value="Winged helix' DNA-binding domain"/>
    <property type="match status" value="1"/>
</dbReference>
<dbReference type="InterPro" id="IPR050229">
    <property type="entry name" value="GlpE_sulfurtransferase"/>
</dbReference>
<dbReference type="InterPro" id="IPR001845">
    <property type="entry name" value="HTH_ArsR_DNA-bd_dom"/>
</dbReference>
<dbReference type="CDD" id="cd00090">
    <property type="entry name" value="HTH_ARSR"/>
    <property type="match status" value="1"/>
</dbReference>
<gene>
    <name evidence="3" type="ORF">DFR75_10724</name>
</gene>
<dbReference type="Proteomes" id="UP000295087">
    <property type="component" value="Unassembled WGS sequence"/>
</dbReference>
<dbReference type="Pfam" id="PF00581">
    <property type="entry name" value="Rhodanese"/>
    <property type="match status" value="1"/>
</dbReference>
<protein>
    <submittedName>
        <fullName evidence="3">ArsR family transcriptional regulator</fullName>
    </submittedName>
</protein>
<dbReference type="EMBL" id="SNXK01000007">
    <property type="protein sequence ID" value="TDP31799.1"/>
    <property type="molecule type" value="Genomic_DNA"/>
</dbReference>
<dbReference type="AlphaFoldDB" id="A0A4R6P709"/>
<dbReference type="SUPFAM" id="SSF52821">
    <property type="entry name" value="Rhodanese/Cell cycle control phosphatase"/>
    <property type="match status" value="1"/>
</dbReference>
<dbReference type="InterPro" id="IPR036873">
    <property type="entry name" value="Rhodanese-like_dom_sf"/>
</dbReference>
<feature type="domain" description="HTH arsR-type" evidence="2">
    <location>
        <begin position="38"/>
        <end position="132"/>
    </location>
</feature>
<dbReference type="PROSITE" id="PS50206">
    <property type="entry name" value="RHODANESE_3"/>
    <property type="match status" value="1"/>
</dbReference>
<dbReference type="CDD" id="cd00158">
    <property type="entry name" value="RHOD"/>
    <property type="match status" value="1"/>
</dbReference>
<dbReference type="NCBIfam" id="NF033788">
    <property type="entry name" value="HTH_metalloreg"/>
    <property type="match status" value="1"/>
</dbReference>
<dbReference type="GO" id="GO:0003700">
    <property type="term" value="F:DNA-binding transcription factor activity"/>
    <property type="evidence" value="ECO:0007669"/>
    <property type="project" value="InterPro"/>
</dbReference>
<comment type="caution">
    <text evidence="3">The sequence shown here is derived from an EMBL/GenBank/DDBJ whole genome shotgun (WGS) entry which is preliminary data.</text>
</comment>
<dbReference type="Gene3D" id="3.40.250.10">
    <property type="entry name" value="Rhodanese-like domain"/>
    <property type="match status" value="1"/>
</dbReference>
<sequence length="253" mass="27478">MVSWKTTARSATCRSPARSAYRIPRMIGEVVSNDRPAAKSALYEAFATSGKALASGKRLELLDLLAQGERTVESLAAAAGLNLTTASAHLQTLKQAGFVATRREGVRIHYRLAGEDVAQLFALLRKVAEAHQPSVAPARDSYLGPAVSQEMTREELLARAESGKLIVLDVRPAPEYQAGHIPAAVNIPVDQLAERIAELPADSEIVVYCRGEYCVLAYDAVRMLNDHGRRAIRLHDGMLEWRLAELPLATALA</sequence>
<reference evidence="3 4" key="1">
    <citation type="submission" date="2019-03" db="EMBL/GenBank/DDBJ databases">
        <title>Genomic Encyclopedia of Type Strains, Phase IV (KMG-IV): sequencing the most valuable type-strain genomes for metagenomic binning, comparative biology and taxonomic classification.</title>
        <authorList>
            <person name="Goeker M."/>
        </authorList>
    </citation>
    <scope>NUCLEOTIDE SEQUENCE [LARGE SCALE GENOMIC DNA]</scope>
    <source>
        <strain evidence="3 4">DSM 44496</strain>
    </source>
</reference>
<dbReference type="InterPro" id="IPR036390">
    <property type="entry name" value="WH_DNA-bd_sf"/>
</dbReference>
<dbReference type="PANTHER" id="PTHR43031:SF1">
    <property type="entry name" value="PYRIDINE NUCLEOTIDE-DISULPHIDE OXIDOREDUCTASE"/>
    <property type="match status" value="1"/>
</dbReference>
<dbReference type="InterPro" id="IPR001763">
    <property type="entry name" value="Rhodanese-like_dom"/>
</dbReference>
<evidence type="ECO:0000259" key="2">
    <source>
        <dbReference type="PROSITE" id="PS50987"/>
    </source>
</evidence>
<dbReference type="SMART" id="SM00450">
    <property type="entry name" value="RHOD"/>
    <property type="match status" value="1"/>
</dbReference>
<evidence type="ECO:0000313" key="4">
    <source>
        <dbReference type="Proteomes" id="UP000295087"/>
    </source>
</evidence>
<evidence type="ECO:0000313" key="3">
    <source>
        <dbReference type="EMBL" id="TDP31799.1"/>
    </source>
</evidence>
<proteinExistence type="predicted"/>
<dbReference type="Pfam" id="PF01022">
    <property type="entry name" value="HTH_5"/>
    <property type="match status" value="1"/>
</dbReference>
<dbReference type="PRINTS" id="PR00778">
    <property type="entry name" value="HTHARSR"/>
</dbReference>
<dbReference type="FunFam" id="3.40.250.10:FF:000039">
    <property type="entry name" value="ArsR family transcriptional regulator"/>
    <property type="match status" value="1"/>
</dbReference>
<dbReference type="PROSITE" id="PS50987">
    <property type="entry name" value="HTH_ARSR_2"/>
    <property type="match status" value="1"/>
</dbReference>
<accession>A0A4R6P709</accession>
<dbReference type="InterPro" id="IPR011991">
    <property type="entry name" value="ArsR-like_HTH"/>
</dbReference>
<dbReference type="Gene3D" id="1.10.10.10">
    <property type="entry name" value="Winged helix-like DNA-binding domain superfamily/Winged helix DNA-binding domain"/>
    <property type="match status" value="1"/>
</dbReference>
<dbReference type="PANTHER" id="PTHR43031">
    <property type="entry name" value="FAD-DEPENDENT OXIDOREDUCTASE"/>
    <property type="match status" value="1"/>
</dbReference>
<keyword evidence="4" id="KW-1185">Reference proteome</keyword>
<dbReference type="InterPro" id="IPR036388">
    <property type="entry name" value="WH-like_DNA-bd_sf"/>
</dbReference>
<name>A0A4R6P709_NOCIG</name>